<dbReference type="InterPro" id="IPR027417">
    <property type="entry name" value="P-loop_NTPase"/>
</dbReference>
<evidence type="ECO:0000313" key="2">
    <source>
        <dbReference type="EMBL" id="CAF0738942.1"/>
    </source>
</evidence>
<dbReference type="Pfam" id="PF26633">
    <property type="entry name" value="DUF8206"/>
    <property type="match status" value="1"/>
</dbReference>
<dbReference type="Proteomes" id="UP000663870">
    <property type="component" value="Unassembled WGS sequence"/>
</dbReference>
<dbReference type="InterPro" id="IPR058519">
    <property type="entry name" value="DUF8206"/>
</dbReference>
<keyword evidence="5" id="KW-1185">Reference proteome</keyword>
<sequence>MAKNYPIDEESVLKPNPYCPRDREINILLLGPTGVGKTTFINAFANYIVNDTLEDAVEDEIQAVIPSSFSFTLPDSFDEKSINIGENDENENFSDNGESSTQQCQSFVFPIGDRNLRMIDTPGIGDTRGIEQDKKNFHEILSYIAQYEHLNGVCILLKPNEERLTILFRFCVNELLRHLHVNARENLIFIFTNARATFFAPGNTKRLVESMLKKHQDEHGVIIPFSRENTFLFDNEPFRYLAIRKNGIRLDDQQTQSYIRSWDHSVTEYSRLMSHMVTRPLHAISNTISLNEAEQLIRKLPRPIAETAKLIEENIQLAREHKNKVLDNPEIALEGIPQNNAKVIQLRHPRTVCVGENCCRIIDVDDEKKIEYIHICHDECYLKGVVQETLYDPKLEECTAMNPEDGFCTVCDCHWLQHKHITYEYKTNRTHINSNTTKRRERNQGMSLSDIDKRIGDLRDEAAKIQDVYKQLAKFLHANSILPINDDILEYLQYFIREEQMKQSAGARNEEVIAGLRKMMDEFTNNMELFRNAIREQKESGDMTDILKPEQIFDLVGTLYELPITGKQIRQQVDGIKFGQENYAAHRERSIQLPAKAASSKVMQDLKNIVSIRRKK</sequence>
<organism evidence="2 4">
    <name type="scientific">Rotaria sordida</name>
    <dbReference type="NCBI Taxonomy" id="392033"/>
    <lineage>
        <taxon>Eukaryota</taxon>
        <taxon>Metazoa</taxon>
        <taxon>Spiralia</taxon>
        <taxon>Gnathifera</taxon>
        <taxon>Rotifera</taxon>
        <taxon>Eurotatoria</taxon>
        <taxon>Bdelloidea</taxon>
        <taxon>Philodinida</taxon>
        <taxon>Philodinidae</taxon>
        <taxon>Rotaria</taxon>
    </lineage>
</organism>
<comment type="caution">
    <text evidence="2">The sequence shown here is derived from an EMBL/GenBank/DDBJ whole genome shotgun (WGS) entry which is preliminary data.</text>
</comment>
<name>A0A813NQL0_9BILA</name>
<evidence type="ECO:0000313" key="5">
    <source>
        <dbReference type="Proteomes" id="UP000663870"/>
    </source>
</evidence>
<protein>
    <recommendedName>
        <fullName evidence="1">DUF8206 domain-containing protein</fullName>
    </recommendedName>
</protein>
<dbReference type="EMBL" id="CAJNOL010000059">
    <property type="protein sequence ID" value="CAF0801442.1"/>
    <property type="molecule type" value="Genomic_DNA"/>
</dbReference>
<evidence type="ECO:0000313" key="4">
    <source>
        <dbReference type="Proteomes" id="UP000663854"/>
    </source>
</evidence>
<accession>A0A813NQL0</accession>
<dbReference type="Gene3D" id="3.40.50.300">
    <property type="entry name" value="P-loop containing nucleotide triphosphate hydrolases"/>
    <property type="match status" value="1"/>
</dbReference>
<dbReference type="SUPFAM" id="SSF52540">
    <property type="entry name" value="P-loop containing nucleoside triphosphate hydrolases"/>
    <property type="match status" value="2"/>
</dbReference>
<proteinExistence type="predicted"/>
<dbReference type="EMBL" id="CAJNOH010000007">
    <property type="protein sequence ID" value="CAF0738942.1"/>
    <property type="molecule type" value="Genomic_DNA"/>
</dbReference>
<reference evidence="2" key="1">
    <citation type="submission" date="2021-02" db="EMBL/GenBank/DDBJ databases">
        <authorList>
            <person name="Nowell W R."/>
        </authorList>
    </citation>
    <scope>NUCLEOTIDE SEQUENCE</scope>
</reference>
<dbReference type="AlphaFoldDB" id="A0A813NQL0"/>
<gene>
    <name evidence="3" type="ORF">JXQ802_LOCUS4249</name>
    <name evidence="2" type="ORF">PYM288_LOCUS1436</name>
</gene>
<feature type="domain" description="DUF8206" evidence="1">
    <location>
        <begin position="345"/>
        <end position="424"/>
    </location>
</feature>
<dbReference type="PANTHER" id="PTHR32046:SF11">
    <property type="entry name" value="IMMUNE-ASSOCIATED NUCLEOTIDE-BINDING PROTEIN 10-LIKE"/>
    <property type="match status" value="1"/>
</dbReference>
<dbReference type="Proteomes" id="UP000663854">
    <property type="component" value="Unassembled WGS sequence"/>
</dbReference>
<dbReference type="PANTHER" id="PTHR32046">
    <property type="entry name" value="G DOMAIN-CONTAINING PROTEIN"/>
    <property type="match status" value="1"/>
</dbReference>
<evidence type="ECO:0000259" key="1">
    <source>
        <dbReference type="Pfam" id="PF26633"/>
    </source>
</evidence>
<evidence type="ECO:0000313" key="3">
    <source>
        <dbReference type="EMBL" id="CAF0801442.1"/>
    </source>
</evidence>